<gene>
    <name evidence="7 8" type="primary">pdxA</name>
    <name evidence="8" type="ORF">DSLASN_49830</name>
</gene>
<dbReference type="Gene3D" id="3.40.718.10">
    <property type="entry name" value="Isopropylmalate Dehydrogenase"/>
    <property type="match status" value="1"/>
</dbReference>
<evidence type="ECO:0000313" key="8">
    <source>
        <dbReference type="EMBL" id="BCS99351.1"/>
    </source>
</evidence>
<feature type="binding site" evidence="7">
    <location>
        <position position="272"/>
    </location>
    <ligand>
        <name>a divalent metal cation</name>
        <dbReference type="ChEBI" id="CHEBI:60240"/>
        <note>ligand shared between dimeric partners</note>
    </ligand>
</feature>
<dbReference type="EC" id="1.1.1.262" evidence="7"/>
<comment type="similarity">
    <text evidence="7">Belongs to the PdxA family.</text>
</comment>
<evidence type="ECO:0000256" key="1">
    <source>
        <dbReference type="ARBA" id="ARBA00022490"/>
    </source>
</evidence>
<proteinExistence type="inferred from homology"/>
<feature type="binding site" evidence="7">
    <location>
        <position position="280"/>
    </location>
    <ligand>
        <name>substrate</name>
    </ligand>
</feature>
<evidence type="ECO:0000256" key="6">
    <source>
        <dbReference type="ARBA" id="ARBA00023096"/>
    </source>
</evidence>
<dbReference type="InterPro" id="IPR037510">
    <property type="entry name" value="PdxA"/>
</dbReference>
<dbReference type="Proteomes" id="UP001320148">
    <property type="component" value="Chromosome"/>
</dbReference>
<comment type="miscellaneous">
    <text evidence="7">The active site is located at the dimer interface.</text>
</comment>
<keyword evidence="6 7" id="KW-0664">Pyridoxine biosynthesis</keyword>
<evidence type="ECO:0000256" key="7">
    <source>
        <dbReference type="HAMAP-Rule" id="MF_00536"/>
    </source>
</evidence>
<dbReference type="NCBIfam" id="TIGR00557">
    <property type="entry name" value="pdxA"/>
    <property type="match status" value="1"/>
</dbReference>
<feature type="binding site" evidence="7">
    <location>
        <position position="170"/>
    </location>
    <ligand>
        <name>a divalent metal cation</name>
        <dbReference type="ChEBI" id="CHEBI:60240"/>
        <note>ligand shared between dimeric partners</note>
    </ligand>
</feature>
<feature type="binding site" evidence="7">
    <location>
        <position position="140"/>
    </location>
    <ligand>
        <name>substrate</name>
    </ligand>
</feature>
<comment type="pathway">
    <text evidence="7">Cofactor biosynthesis; pyridoxine 5'-phosphate biosynthesis; pyridoxine 5'-phosphate from D-erythrose 4-phosphate: step 4/5.</text>
</comment>
<reference evidence="8 9" key="1">
    <citation type="submission" date="2021-02" db="EMBL/GenBank/DDBJ databases">
        <title>Complete genome of Desulfoluna sp. strain ASN36.</title>
        <authorList>
            <person name="Takahashi A."/>
            <person name="Kojima H."/>
            <person name="Fukui M."/>
        </authorList>
    </citation>
    <scope>NUCLEOTIDE SEQUENCE [LARGE SCALE GENOMIC DNA]</scope>
    <source>
        <strain evidence="8 9">ASN36</strain>
    </source>
</reference>
<accession>A0ABM7PQ41</accession>
<comment type="catalytic activity">
    <reaction evidence="7">
        <text>4-(phosphooxy)-L-threonine + NAD(+) = 3-amino-2-oxopropyl phosphate + CO2 + NADH</text>
        <dbReference type="Rhea" id="RHEA:32275"/>
        <dbReference type="ChEBI" id="CHEBI:16526"/>
        <dbReference type="ChEBI" id="CHEBI:57279"/>
        <dbReference type="ChEBI" id="CHEBI:57540"/>
        <dbReference type="ChEBI" id="CHEBI:57945"/>
        <dbReference type="ChEBI" id="CHEBI:58452"/>
        <dbReference type="EC" id="1.1.1.262"/>
    </reaction>
</comment>
<dbReference type="PANTHER" id="PTHR30004:SF6">
    <property type="entry name" value="D-THREONATE 4-PHOSPHATE DEHYDROGENASE"/>
    <property type="match status" value="1"/>
</dbReference>
<protein>
    <recommendedName>
        <fullName evidence="7">4-hydroxythreonine-4-phosphate dehydrogenase</fullName>
        <ecNumber evidence="7">1.1.1.262</ecNumber>
    </recommendedName>
    <alternativeName>
        <fullName evidence="7">4-(phosphohydroxy)-L-threonine dehydrogenase</fullName>
    </alternativeName>
</protein>
<keyword evidence="2 7" id="KW-0479">Metal-binding</keyword>
<keyword evidence="1 7" id="KW-0963">Cytoplasm</keyword>
<evidence type="ECO:0000256" key="2">
    <source>
        <dbReference type="ARBA" id="ARBA00022723"/>
    </source>
</evidence>
<evidence type="ECO:0000256" key="4">
    <source>
        <dbReference type="ARBA" id="ARBA00023002"/>
    </source>
</evidence>
<comment type="cofactor">
    <cofactor evidence="7">
        <name>a divalent metal cation</name>
        <dbReference type="ChEBI" id="CHEBI:60240"/>
    </cofactor>
    <text evidence="7">Binds 1 divalent metal cation per subunit.</text>
</comment>
<sequence length="337" mass="36340">MTQPPLLALTMGDPCGIGPELSAKAFHSPRAYNGMRPFLVGDEEIMKKAVEITGVPLTVRRIDDVTEAVFTPGIMDLLPVSSLTRDEGVPGSPTVRTGQAMIECITRSVDLALEGSCDAIVTGPIHKVAMKLAGSEFHGHTELIASRTRASEYAMMMAGDRLKVVLVTIHIPLRQVIDDLTSPVITNLISLTARSLKERFGIGTPRIAVAGLNPHAGEEGLFGDEESRLIVPAVSKARALHPECTISDPMPPDTVFFKATEGHFDAVVCMYHDQGLIPFKMVHFHDGVNTTLGLPIIRTSVDHGTAYDIAWQNIASEGSLLSAMEMAALQARNRTAR</sequence>
<feature type="binding site" evidence="7">
    <location>
        <position position="215"/>
    </location>
    <ligand>
        <name>a divalent metal cation</name>
        <dbReference type="ChEBI" id="CHEBI:60240"/>
        <note>ligand shared between dimeric partners</note>
    </ligand>
</feature>
<keyword evidence="9" id="KW-1185">Reference proteome</keyword>
<keyword evidence="4 7" id="KW-0560">Oxidoreductase</keyword>
<dbReference type="PANTHER" id="PTHR30004">
    <property type="entry name" value="4-HYDROXYTHREONINE-4-PHOSPHATE DEHYDROGENASE"/>
    <property type="match status" value="1"/>
</dbReference>
<feature type="binding site" evidence="7">
    <location>
        <position position="141"/>
    </location>
    <ligand>
        <name>substrate</name>
    </ligand>
</feature>
<evidence type="ECO:0000256" key="3">
    <source>
        <dbReference type="ARBA" id="ARBA00022857"/>
    </source>
</evidence>
<dbReference type="SUPFAM" id="SSF53659">
    <property type="entry name" value="Isocitrate/Isopropylmalate dehydrogenase-like"/>
    <property type="match status" value="1"/>
</dbReference>
<feature type="binding site" evidence="7">
    <location>
        <position position="298"/>
    </location>
    <ligand>
        <name>substrate</name>
    </ligand>
</feature>
<comment type="function">
    <text evidence="7">Catalyzes the NAD(P)-dependent oxidation of 4-(phosphooxy)-L-threonine (HTP) into 2-amino-3-oxo-4-(phosphooxy)butyric acid which spontaneously decarboxylates to form 3-amino-2-oxopropyl phosphate (AHAP).</text>
</comment>
<keyword evidence="5 7" id="KW-0520">NAD</keyword>
<dbReference type="Pfam" id="PF04166">
    <property type="entry name" value="PdxA"/>
    <property type="match status" value="1"/>
</dbReference>
<name>A0ABM7PQ41_9BACT</name>
<dbReference type="HAMAP" id="MF_00536">
    <property type="entry name" value="PdxA"/>
    <property type="match status" value="1"/>
</dbReference>
<dbReference type="EMBL" id="AP024488">
    <property type="protein sequence ID" value="BCS99351.1"/>
    <property type="molecule type" value="Genomic_DNA"/>
</dbReference>
<evidence type="ECO:0000313" key="9">
    <source>
        <dbReference type="Proteomes" id="UP001320148"/>
    </source>
</evidence>
<organism evidence="8 9">
    <name type="scientific">Desulfoluna limicola</name>
    <dbReference type="NCBI Taxonomy" id="2810562"/>
    <lineage>
        <taxon>Bacteria</taxon>
        <taxon>Pseudomonadati</taxon>
        <taxon>Thermodesulfobacteriota</taxon>
        <taxon>Desulfobacteria</taxon>
        <taxon>Desulfobacterales</taxon>
        <taxon>Desulfolunaceae</taxon>
        <taxon>Desulfoluna</taxon>
    </lineage>
</organism>
<keyword evidence="3 7" id="KW-0521">NADP</keyword>
<comment type="subunit">
    <text evidence="7">Homodimer.</text>
</comment>
<evidence type="ECO:0000256" key="5">
    <source>
        <dbReference type="ARBA" id="ARBA00023027"/>
    </source>
</evidence>
<comment type="subcellular location">
    <subcellularLocation>
        <location evidence="7">Cytoplasm</location>
    </subcellularLocation>
</comment>
<feature type="binding site" evidence="7">
    <location>
        <position position="289"/>
    </location>
    <ligand>
        <name>substrate</name>
    </ligand>
</feature>
<dbReference type="InterPro" id="IPR005255">
    <property type="entry name" value="PdxA_fam"/>
</dbReference>
<dbReference type="RefSeq" id="WP_236890688.1">
    <property type="nucleotide sequence ID" value="NZ_AP024488.1"/>
</dbReference>